<feature type="region of interest" description="Disordered" evidence="1">
    <location>
        <begin position="38"/>
        <end position="108"/>
    </location>
</feature>
<comment type="caution">
    <text evidence="3">The sequence shown here is derived from an EMBL/GenBank/DDBJ whole genome shotgun (WGS) entry which is preliminary data.</text>
</comment>
<evidence type="ECO:0000259" key="2">
    <source>
        <dbReference type="Pfam" id="PF24837"/>
    </source>
</evidence>
<feature type="domain" description="AMIN-like" evidence="2">
    <location>
        <begin position="110"/>
        <end position="233"/>
    </location>
</feature>
<evidence type="ECO:0000313" key="3">
    <source>
        <dbReference type="EMBL" id="PCC82034.1"/>
    </source>
</evidence>
<accession>A0A2A4AI28</accession>
<dbReference type="InterPro" id="IPR056303">
    <property type="entry name" value="AMIN-like"/>
</dbReference>
<reference evidence="3 4" key="1">
    <citation type="submission" date="2017-09" db="EMBL/GenBank/DDBJ databases">
        <title>Draft Genome Sequence of Corynebacterium accolens AH4003.</title>
        <authorList>
            <person name="Chen Y."/>
            <person name="Oosthuysen W.F."/>
            <person name="Kelley S."/>
            <person name="Horswill A."/>
        </authorList>
    </citation>
    <scope>NUCLEOTIDE SEQUENCE [LARGE SCALE GENOMIC DNA]</scope>
    <source>
        <strain evidence="3 4">AH4003</strain>
    </source>
</reference>
<gene>
    <name evidence="3" type="ORF">COM45_09980</name>
</gene>
<sequence>MIPLKLSVPADSLAHRRRLHVVAATLTTATLTLSACAGGASNDDSHSAPVSTVAPSETTPPTSSQTIEETTSPRPTSTEQKSGGLPKGFLGTPDTADIDFDGTSEGELIPTTMRAGSHQGYDRVVIESAGAGIPRWWAHYTESTSAPGSGFPVPYSGTIALEIGLERTPWPDTQELQDAMLKPNAQTPGAGVVRSVEFVSAFEAQSHFVIGLDKKVPYSITYLDGPPRIVIDFLTNS</sequence>
<evidence type="ECO:0000313" key="4">
    <source>
        <dbReference type="Proteomes" id="UP000218690"/>
    </source>
</evidence>
<dbReference type="EMBL" id="NWBP01000033">
    <property type="protein sequence ID" value="PCC82034.1"/>
    <property type="molecule type" value="Genomic_DNA"/>
</dbReference>
<evidence type="ECO:0000256" key="1">
    <source>
        <dbReference type="SAM" id="MobiDB-lite"/>
    </source>
</evidence>
<dbReference type="Pfam" id="PF24837">
    <property type="entry name" value="AMIN-like"/>
    <property type="match status" value="1"/>
</dbReference>
<protein>
    <recommendedName>
        <fullName evidence="2">AMIN-like domain-containing protein</fullName>
    </recommendedName>
</protein>
<dbReference type="Proteomes" id="UP000218690">
    <property type="component" value="Unassembled WGS sequence"/>
</dbReference>
<dbReference type="Gene3D" id="2.60.40.3500">
    <property type="match status" value="1"/>
</dbReference>
<proteinExistence type="predicted"/>
<feature type="compositionally biased region" description="Low complexity" evidence="1">
    <location>
        <begin position="49"/>
        <end position="79"/>
    </location>
</feature>
<name>A0A2A4AI28_9CORY</name>
<organism evidence="3 4">
    <name type="scientific">Corynebacterium accolens</name>
    <dbReference type="NCBI Taxonomy" id="38284"/>
    <lineage>
        <taxon>Bacteria</taxon>
        <taxon>Bacillati</taxon>
        <taxon>Actinomycetota</taxon>
        <taxon>Actinomycetes</taxon>
        <taxon>Mycobacteriales</taxon>
        <taxon>Corynebacteriaceae</taxon>
        <taxon>Corynebacterium</taxon>
    </lineage>
</organism>
<dbReference type="AlphaFoldDB" id="A0A2A4AI28"/>